<dbReference type="EMBL" id="JBHLWA010000008">
    <property type="protein sequence ID" value="MFC0322298.1"/>
    <property type="molecule type" value="Genomic_DNA"/>
</dbReference>
<reference evidence="1 2" key="1">
    <citation type="submission" date="2024-09" db="EMBL/GenBank/DDBJ databases">
        <authorList>
            <person name="Sun Q."/>
            <person name="Mori K."/>
        </authorList>
    </citation>
    <scope>NUCLEOTIDE SEQUENCE [LARGE SCALE GENOMIC DNA]</scope>
    <source>
        <strain evidence="1 2">CCM 7538</strain>
    </source>
</reference>
<accession>A0ABV6HTV1</accession>
<organism evidence="1 2">
    <name type="scientific">Gallibacterium melopsittaci</name>
    <dbReference type="NCBI Taxonomy" id="516063"/>
    <lineage>
        <taxon>Bacteria</taxon>
        <taxon>Pseudomonadati</taxon>
        <taxon>Pseudomonadota</taxon>
        <taxon>Gammaproteobacteria</taxon>
        <taxon>Pasteurellales</taxon>
        <taxon>Pasteurellaceae</taxon>
        <taxon>Gallibacterium</taxon>
    </lineage>
</organism>
<sequence>MKKLLVITLLATILSGCVLHDSRYRSINKSKVILIKPGTPGKKVMKVHHSPKIKYHKKVH</sequence>
<proteinExistence type="predicted"/>
<comment type="caution">
    <text evidence="1">The sequence shown here is derived from an EMBL/GenBank/DDBJ whole genome shotgun (WGS) entry which is preliminary data.</text>
</comment>
<evidence type="ECO:0000313" key="2">
    <source>
        <dbReference type="Proteomes" id="UP001589769"/>
    </source>
</evidence>
<dbReference type="Proteomes" id="UP001589769">
    <property type="component" value="Unassembled WGS sequence"/>
</dbReference>
<dbReference type="RefSeq" id="WP_382372895.1">
    <property type="nucleotide sequence ID" value="NZ_JBHLWA010000008.1"/>
</dbReference>
<name>A0ABV6HTV1_9PAST</name>
<evidence type="ECO:0008006" key="3">
    <source>
        <dbReference type="Google" id="ProtNLM"/>
    </source>
</evidence>
<protein>
    <recommendedName>
        <fullName evidence="3">Lipoprotein</fullName>
    </recommendedName>
</protein>
<gene>
    <name evidence="1" type="ORF">ACFFHT_01780</name>
</gene>
<dbReference type="PROSITE" id="PS51257">
    <property type="entry name" value="PROKAR_LIPOPROTEIN"/>
    <property type="match status" value="1"/>
</dbReference>
<keyword evidence="2" id="KW-1185">Reference proteome</keyword>
<evidence type="ECO:0000313" key="1">
    <source>
        <dbReference type="EMBL" id="MFC0322298.1"/>
    </source>
</evidence>